<dbReference type="Proteomes" id="UP001065705">
    <property type="component" value="Chromosome"/>
</dbReference>
<dbReference type="Pfam" id="PF05931">
    <property type="entry name" value="AgrD"/>
    <property type="match status" value="1"/>
</dbReference>
<dbReference type="AlphaFoldDB" id="A0ABD7TYC6"/>
<accession>A0ABD7TYC6</accession>
<dbReference type="RefSeq" id="WP_060551490.1">
    <property type="nucleotide sequence ID" value="NZ_CP009623.1"/>
</dbReference>
<name>A0ABD7TYC6_9STAP</name>
<keyword evidence="3" id="KW-1185">Reference proteome</keyword>
<evidence type="ECO:0000313" key="2">
    <source>
        <dbReference type="EMBL" id="UXU57995.1"/>
    </source>
</evidence>
<reference evidence="1 3" key="1">
    <citation type="submission" date="2017-04" db="EMBL/GenBank/DDBJ databases">
        <title>Staphylococcus agnetis, a potential pathogen in the broiler production.</title>
        <authorList>
            <person name="Poulsen L."/>
        </authorList>
    </citation>
    <scope>NUCLEOTIDE SEQUENCE [LARGE SCALE GENOMIC DNA]</scope>
    <source>
        <strain evidence="1 3">723_310714_2_2_spleen</strain>
    </source>
</reference>
<dbReference type="SMART" id="SM00794">
    <property type="entry name" value="AgrD"/>
    <property type="match status" value="1"/>
</dbReference>
<reference evidence="2" key="2">
    <citation type="submission" date="2022-03" db="EMBL/GenBank/DDBJ databases">
        <title>Comparative Genomics of East African Camel-Associated Staphylococcaceae spp.: Diversity and Inheritance of Traits Involved in Host-Pathogen Interactions.</title>
        <authorList>
            <person name="Akarsu H."/>
            <person name="Liljander A."/>
            <person name="Younan M."/>
            <person name="Brodard I."/>
            <person name="Glucks I."/>
            <person name="Labroussaa F."/>
            <person name="Overesch G."/>
            <person name="Kuhnert P."/>
            <person name="Perreten V."/>
            <person name="Drexler J.F."/>
            <person name="Corman V.M."/>
            <person name="Falquet L."/>
            <person name="Jores J."/>
        </authorList>
    </citation>
    <scope>NUCLEOTIDE SEQUENCE</scope>
    <source>
        <strain evidence="2">IVB6197</strain>
    </source>
</reference>
<dbReference type="Proteomes" id="UP000195208">
    <property type="component" value="Unassembled WGS sequence"/>
</dbReference>
<evidence type="ECO:0000313" key="4">
    <source>
        <dbReference type="Proteomes" id="UP001065705"/>
    </source>
</evidence>
<evidence type="ECO:0000313" key="1">
    <source>
        <dbReference type="EMBL" id="OTW30146.1"/>
    </source>
</evidence>
<evidence type="ECO:0000313" key="3">
    <source>
        <dbReference type="Proteomes" id="UP000195208"/>
    </source>
</evidence>
<dbReference type="InterPro" id="IPR009229">
    <property type="entry name" value="AgrD"/>
</dbReference>
<gene>
    <name evidence="1" type="ORF">B9M88_11615</name>
    <name evidence="2" type="ORF">MUA95_04100</name>
</gene>
<protein>
    <submittedName>
        <fullName evidence="2">Cyclic lactone autoinducer peptide</fullName>
    </submittedName>
</protein>
<dbReference type="EMBL" id="NEFX01000026">
    <property type="protein sequence ID" value="OTW30146.1"/>
    <property type="molecule type" value="Genomic_DNA"/>
</dbReference>
<proteinExistence type="predicted"/>
<dbReference type="EMBL" id="CP094809">
    <property type="protein sequence ID" value="UXU57995.1"/>
    <property type="molecule type" value="Genomic_DNA"/>
</dbReference>
<organism evidence="2 4">
    <name type="scientific">Staphylococcus agnetis</name>
    <dbReference type="NCBI Taxonomy" id="985762"/>
    <lineage>
        <taxon>Bacteria</taxon>
        <taxon>Bacillati</taxon>
        <taxon>Bacillota</taxon>
        <taxon>Bacilli</taxon>
        <taxon>Bacillales</taxon>
        <taxon>Staphylococcaceae</taxon>
        <taxon>Staphylococcus</taxon>
    </lineage>
</organism>
<dbReference type="NCBIfam" id="TIGR04223">
    <property type="entry name" value="quorum_AgrD"/>
    <property type="match status" value="1"/>
</dbReference>
<sequence>MAFFDSLLNLVTISFKSLGNFAKINPCTVFFDEPEVPEELRQGE</sequence>